<keyword evidence="4" id="KW-1185">Reference proteome</keyword>
<accession>A0A1G8UGI1</accession>
<proteinExistence type="predicted"/>
<dbReference type="Proteomes" id="UP000199527">
    <property type="component" value="Unassembled WGS sequence"/>
</dbReference>
<keyword evidence="1" id="KW-0175">Coiled coil</keyword>
<feature type="coiled-coil region" evidence="1">
    <location>
        <begin position="176"/>
        <end position="203"/>
    </location>
</feature>
<evidence type="ECO:0000313" key="3">
    <source>
        <dbReference type="EMBL" id="SDJ52838.1"/>
    </source>
</evidence>
<keyword evidence="2" id="KW-0812">Transmembrane</keyword>
<gene>
    <name evidence="3" type="ORF">SAMN04488540_10982</name>
</gene>
<evidence type="ECO:0000313" key="4">
    <source>
        <dbReference type="Proteomes" id="UP000199527"/>
    </source>
</evidence>
<evidence type="ECO:0000256" key="2">
    <source>
        <dbReference type="SAM" id="Phobius"/>
    </source>
</evidence>
<keyword evidence="2" id="KW-1133">Transmembrane helix</keyword>
<sequence length="338" mass="37725">MEISSIQIGIATVSFCVINFIVCIYLVVQLNAVKERQMQHQIDADAQLKEVSGNLSSLIANFGSSLQKVISEDNRDVLKVLAEQNQALKQSDTALVGTIKQLHQEGAERHRLGEQRLLESIANSQDRVLQAQTLSAQELMLKVQQGAQQIGAEMTDAKEELIKRMRSDSDANKQWLQGLAESVNQHQQQSEQALNELAQAGERIQRQSEFGRKQGERSMIEQLSGVIQALKIENAIELTNGLASGKELKVETADFIKHLGDCKVTRMEDKASNQVTEIIYNEGKKVASQTFADGLLKYQMTFDSDGKLTKGEEFDDQGNMVFEYQYNAAGEITNRIDF</sequence>
<dbReference type="EMBL" id="FNEM01000009">
    <property type="protein sequence ID" value="SDJ52838.1"/>
    <property type="molecule type" value="Genomic_DNA"/>
</dbReference>
<keyword evidence="2" id="KW-0472">Membrane</keyword>
<feature type="transmembrane region" description="Helical" evidence="2">
    <location>
        <begin position="6"/>
        <end position="28"/>
    </location>
</feature>
<dbReference type="OrthoDB" id="6257525at2"/>
<name>A0A1G8UGI1_9GAMM</name>
<protein>
    <submittedName>
        <fullName evidence="3">Uncharacterized protein</fullName>
    </submittedName>
</protein>
<reference evidence="4" key="1">
    <citation type="submission" date="2016-10" db="EMBL/GenBank/DDBJ databases">
        <authorList>
            <person name="Varghese N."/>
            <person name="Submissions S."/>
        </authorList>
    </citation>
    <scope>NUCLEOTIDE SEQUENCE [LARGE SCALE GENOMIC DNA]</scope>
    <source>
        <strain evidence="4">DSM 23317</strain>
    </source>
</reference>
<organism evidence="3 4">
    <name type="scientific">Ferrimonas sediminum</name>
    <dbReference type="NCBI Taxonomy" id="718193"/>
    <lineage>
        <taxon>Bacteria</taxon>
        <taxon>Pseudomonadati</taxon>
        <taxon>Pseudomonadota</taxon>
        <taxon>Gammaproteobacteria</taxon>
        <taxon>Alteromonadales</taxon>
        <taxon>Ferrimonadaceae</taxon>
        <taxon>Ferrimonas</taxon>
    </lineage>
</organism>
<dbReference type="RefSeq" id="WP_090365460.1">
    <property type="nucleotide sequence ID" value="NZ_FNEM01000009.1"/>
</dbReference>
<dbReference type="AlphaFoldDB" id="A0A1G8UGI1"/>
<evidence type="ECO:0000256" key="1">
    <source>
        <dbReference type="SAM" id="Coils"/>
    </source>
</evidence>